<dbReference type="PROSITE" id="PS51419">
    <property type="entry name" value="RAB"/>
    <property type="match status" value="1"/>
</dbReference>
<dbReference type="GO" id="GO:0005770">
    <property type="term" value="C:late endosome"/>
    <property type="evidence" value="ECO:0007669"/>
    <property type="project" value="TreeGrafter"/>
</dbReference>
<dbReference type="SMART" id="SM00175">
    <property type="entry name" value="RAB"/>
    <property type="match status" value="1"/>
</dbReference>
<dbReference type="AlphaFoldDB" id="A0A7S2ATE6"/>
<comment type="similarity">
    <text evidence="1">Belongs to the small GTPase superfamily. Rab family.</text>
</comment>
<reference evidence="4" key="1">
    <citation type="submission" date="2021-01" db="EMBL/GenBank/DDBJ databases">
        <authorList>
            <person name="Corre E."/>
            <person name="Pelletier E."/>
            <person name="Niang G."/>
            <person name="Scheremetjew M."/>
            <person name="Finn R."/>
            <person name="Kale V."/>
            <person name="Holt S."/>
            <person name="Cochrane G."/>
            <person name="Meng A."/>
            <person name="Brown T."/>
            <person name="Cohen L."/>
        </authorList>
    </citation>
    <scope>NUCLEOTIDE SEQUENCE</scope>
    <source>
        <strain evidence="4">CCMP1381</strain>
    </source>
</reference>
<gene>
    <name evidence="4" type="ORF">DSPE1174_LOCUS3106</name>
</gene>
<dbReference type="SUPFAM" id="SSF52540">
    <property type="entry name" value="P-loop containing nucleoside triphosphate hydrolases"/>
    <property type="match status" value="1"/>
</dbReference>
<dbReference type="NCBIfam" id="TIGR00231">
    <property type="entry name" value="small_GTP"/>
    <property type="match status" value="1"/>
</dbReference>
<dbReference type="EMBL" id="HBGS01005930">
    <property type="protein sequence ID" value="CAD9377120.1"/>
    <property type="molecule type" value="Transcribed_RNA"/>
</dbReference>
<dbReference type="GO" id="GO:0090385">
    <property type="term" value="P:phagosome-lysosome fusion"/>
    <property type="evidence" value="ECO:0007669"/>
    <property type="project" value="TreeGrafter"/>
</dbReference>
<protein>
    <recommendedName>
        <fullName evidence="5">Ras-related protein Rab</fullName>
    </recommendedName>
</protein>
<dbReference type="SMART" id="SM00174">
    <property type="entry name" value="RHO"/>
    <property type="match status" value="1"/>
</dbReference>
<dbReference type="PROSITE" id="PS51421">
    <property type="entry name" value="RAS"/>
    <property type="match status" value="1"/>
</dbReference>
<keyword evidence="2" id="KW-0547">Nucleotide-binding</keyword>
<name>A0A7S2ATE6_9STRA</name>
<dbReference type="GO" id="GO:0045335">
    <property type="term" value="C:phagocytic vesicle"/>
    <property type="evidence" value="ECO:0007669"/>
    <property type="project" value="TreeGrafter"/>
</dbReference>
<evidence type="ECO:0008006" key="5">
    <source>
        <dbReference type="Google" id="ProtNLM"/>
    </source>
</evidence>
<dbReference type="PRINTS" id="PR00449">
    <property type="entry name" value="RASTRNSFRMNG"/>
</dbReference>
<dbReference type="PANTHER" id="PTHR47981">
    <property type="entry name" value="RAB FAMILY"/>
    <property type="match status" value="1"/>
</dbReference>
<dbReference type="GO" id="GO:0005764">
    <property type="term" value="C:lysosome"/>
    <property type="evidence" value="ECO:0007669"/>
    <property type="project" value="TreeGrafter"/>
</dbReference>
<dbReference type="SMART" id="SM00173">
    <property type="entry name" value="RAS"/>
    <property type="match status" value="1"/>
</dbReference>
<evidence type="ECO:0000256" key="3">
    <source>
        <dbReference type="ARBA" id="ARBA00023134"/>
    </source>
</evidence>
<proteinExistence type="inferred from homology"/>
<dbReference type="InterPro" id="IPR027417">
    <property type="entry name" value="P-loop_NTPase"/>
</dbReference>
<evidence type="ECO:0000256" key="1">
    <source>
        <dbReference type="ARBA" id="ARBA00006270"/>
    </source>
</evidence>
<dbReference type="GO" id="GO:0003924">
    <property type="term" value="F:GTPase activity"/>
    <property type="evidence" value="ECO:0007669"/>
    <property type="project" value="InterPro"/>
</dbReference>
<dbReference type="PROSITE" id="PS51420">
    <property type="entry name" value="RHO"/>
    <property type="match status" value="1"/>
</dbReference>
<accession>A0A7S2ATE6</accession>
<evidence type="ECO:0000313" key="4">
    <source>
        <dbReference type="EMBL" id="CAD9377120.1"/>
    </source>
</evidence>
<dbReference type="GO" id="GO:0005525">
    <property type="term" value="F:GTP binding"/>
    <property type="evidence" value="ECO:0007669"/>
    <property type="project" value="UniProtKB-KW"/>
</dbReference>
<dbReference type="SMART" id="SM00176">
    <property type="entry name" value="RAN"/>
    <property type="match status" value="1"/>
</dbReference>
<sequence length="239" mass="26955">MAQIQKENPDAKVIKILVLGDPGTGKTSLIKRYSEGCFSMQTEPTLGVDFAVKKVYVDGVMVVLQLWDIAGQDRVPSHLLRVYYKDAFGVLLVYDISRPQTFESVAEWKDKLDTLVTPIKGAKSLPVALVGNKSDVEKREKEQAKSEQFYQYYNIQPYERNKSQMDEIHINNYCAKHGFYKWFDVSALDGSGIDEMMESITHEILSECQDAFTTRTQAQSVFRPIGDGAPDGCDDRACC</sequence>
<dbReference type="FunFam" id="3.40.50.300:FF:001447">
    <property type="entry name" value="Ras-related protein Rab-1B"/>
    <property type="match status" value="1"/>
</dbReference>
<keyword evidence="3" id="KW-0342">GTP-binding</keyword>
<dbReference type="Gene3D" id="3.40.50.300">
    <property type="entry name" value="P-loop containing nucleotide triphosphate hydrolases"/>
    <property type="match status" value="1"/>
</dbReference>
<dbReference type="GO" id="GO:0008333">
    <property type="term" value="P:endosome to lysosome transport"/>
    <property type="evidence" value="ECO:0007669"/>
    <property type="project" value="TreeGrafter"/>
</dbReference>
<organism evidence="4">
    <name type="scientific">Octactis speculum</name>
    <dbReference type="NCBI Taxonomy" id="3111310"/>
    <lineage>
        <taxon>Eukaryota</taxon>
        <taxon>Sar</taxon>
        <taxon>Stramenopiles</taxon>
        <taxon>Ochrophyta</taxon>
        <taxon>Dictyochophyceae</taxon>
        <taxon>Dictyochales</taxon>
        <taxon>Dictyochaceae</taxon>
        <taxon>Octactis</taxon>
    </lineage>
</organism>
<dbReference type="PANTHER" id="PTHR47981:SF39">
    <property type="entry name" value="RAS-RELATED PROTEIN RAB"/>
    <property type="match status" value="1"/>
</dbReference>
<dbReference type="InterPro" id="IPR005225">
    <property type="entry name" value="Small_GTP-bd"/>
</dbReference>
<dbReference type="InterPro" id="IPR001806">
    <property type="entry name" value="Small_GTPase"/>
</dbReference>
<dbReference type="Pfam" id="PF00071">
    <property type="entry name" value="Ras"/>
    <property type="match status" value="1"/>
</dbReference>
<dbReference type="PROSITE" id="PS51417">
    <property type="entry name" value="ARF"/>
    <property type="match status" value="1"/>
</dbReference>
<evidence type="ECO:0000256" key="2">
    <source>
        <dbReference type="ARBA" id="ARBA00022741"/>
    </source>
</evidence>